<dbReference type="EMBL" id="JAQOWY010000198">
    <property type="protein sequence ID" value="KAK1847574.1"/>
    <property type="molecule type" value="Genomic_DNA"/>
</dbReference>
<evidence type="ECO:0000313" key="1">
    <source>
        <dbReference type="EMBL" id="KAK1847574.1"/>
    </source>
</evidence>
<name>A0AAD9EDU5_9PEZI</name>
<comment type="caution">
    <text evidence="1">The sequence shown here is derived from an EMBL/GenBank/DDBJ whole genome shotgun (WGS) entry which is preliminary data.</text>
</comment>
<keyword evidence="2" id="KW-1185">Reference proteome</keyword>
<proteinExistence type="predicted"/>
<accession>A0AAD9EDU5</accession>
<sequence>MLQRPLLHAESIYRRRFGLLDALSQTVHQMIDELS</sequence>
<dbReference type="AlphaFoldDB" id="A0AAD9EDU5"/>
<dbReference type="Proteomes" id="UP001243330">
    <property type="component" value="Unassembled WGS sequence"/>
</dbReference>
<organism evidence="1 2">
    <name type="scientific">Colletotrichum chrysophilum</name>
    <dbReference type="NCBI Taxonomy" id="1836956"/>
    <lineage>
        <taxon>Eukaryota</taxon>
        <taxon>Fungi</taxon>
        <taxon>Dikarya</taxon>
        <taxon>Ascomycota</taxon>
        <taxon>Pezizomycotina</taxon>
        <taxon>Sordariomycetes</taxon>
        <taxon>Hypocreomycetidae</taxon>
        <taxon>Glomerellales</taxon>
        <taxon>Glomerellaceae</taxon>
        <taxon>Colletotrichum</taxon>
        <taxon>Colletotrichum gloeosporioides species complex</taxon>
    </lineage>
</organism>
<evidence type="ECO:0000313" key="2">
    <source>
        <dbReference type="Proteomes" id="UP001243330"/>
    </source>
</evidence>
<gene>
    <name evidence="1" type="ORF">CCHR01_09787</name>
</gene>
<protein>
    <submittedName>
        <fullName evidence="1">Uncharacterized protein</fullName>
    </submittedName>
</protein>
<reference evidence="1" key="1">
    <citation type="submission" date="2023-01" db="EMBL/GenBank/DDBJ databases">
        <title>Colletotrichum chrysophilum M932 genome sequence.</title>
        <authorList>
            <person name="Baroncelli R."/>
        </authorList>
    </citation>
    <scope>NUCLEOTIDE SEQUENCE</scope>
    <source>
        <strain evidence="1">M932</strain>
    </source>
</reference>